<dbReference type="GO" id="GO:0004674">
    <property type="term" value="F:protein serine/threonine kinase activity"/>
    <property type="evidence" value="ECO:0007669"/>
    <property type="project" value="UniProtKB-KW"/>
</dbReference>
<evidence type="ECO:0000256" key="7">
    <source>
        <dbReference type="SAM" id="SignalP"/>
    </source>
</evidence>
<evidence type="ECO:0000256" key="1">
    <source>
        <dbReference type="ARBA" id="ARBA00004479"/>
    </source>
</evidence>
<dbReference type="Pfam" id="PF13947">
    <property type="entry name" value="GUB_WAK_bind"/>
    <property type="match status" value="1"/>
</dbReference>
<protein>
    <recommendedName>
        <fullName evidence="12">Wall-associated receptor kinase galacturonan-binding domain-containing protein</fullName>
    </recommendedName>
</protein>
<keyword evidence="4 7" id="KW-0732">Signal</keyword>
<reference evidence="10" key="2">
    <citation type="journal article" date="2023" name="Plants (Basel)">
        <title>Annotation of the Turnera subulata (Passifloraceae) Draft Genome Reveals the S-Locus Evolved after the Divergence of Turneroideae from Passifloroideae in a Stepwise Manner.</title>
        <authorList>
            <person name="Henning P.M."/>
            <person name="Roalson E.H."/>
            <person name="Mir W."/>
            <person name="McCubbin A.G."/>
            <person name="Shore J.S."/>
        </authorList>
    </citation>
    <scope>NUCLEOTIDE SEQUENCE</scope>
    <source>
        <strain evidence="10">F60SS</strain>
    </source>
</reference>
<accession>A0A9Q0G708</accession>
<dbReference type="PANTHER" id="PTHR33491">
    <property type="entry name" value="OSJNBA0016N04.9 PROTEIN"/>
    <property type="match status" value="1"/>
</dbReference>
<dbReference type="OrthoDB" id="4062651at2759"/>
<evidence type="ECO:0000313" key="11">
    <source>
        <dbReference type="Proteomes" id="UP001141552"/>
    </source>
</evidence>
<feature type="domain" description="Wall-associated receptor kinase" evidence="8">
    <location>
        <begin position="169"/>
        <end position="239"/>
    </location>
</feature>
<evidence type="ECO:0000256" key="3">
    <source>
        <dbReference type="ARBA" id="ARBA00022679"/>
    </source>
</evidence>
<comment type="caution">
    <text evidence="10">The sequence shown here is derived from an EMBL/GenBank/DDBJ whole genome shotgun (WGS) entry which is preliminary data.</text>
</comment>
<dbReference type="InterPro" id="IPR025287">
    <property type="entry name" value="WAK_GUB"/>
</dbReference>
<feature type="non-terminal residue" evidence="10">
    <location>
        <position position="291"/>
    </location>
</feature>
<proteinExistence type="predicted"/>
<organism evidence="10 11">
    <name type="scientific">Turnera subulata</name>
    <dbReference type="NCBI Taxonomy" id="218843"/>
    <lineage>
        <taxon>Eukaryota</taxon>
        <taxon>Viridiplantae</taxon>
        <taxon>Streptophyta</taxon>
        <taxon>Embryophyta</taxon>
        <taxon>Tracheophyta</taxon>
        <taxon>Spermatophyta</taxon>
        <taxon>Magnoliopsida</taxon>
        <taxon>eudicotyledons</taxon>
        <taxon>Gunneridae</taxon>
        <taxon>Pentapetalae</taxon>
        <taxon>rosids</taxon>
        <taxon>fabids</taxon>
        <taxon>Malpighiales</taxon>
        <taxon>Passifloraceae</taxon>
        <taxon>Turnera</taxon>
    </lineage>
</organism>
<dbReference type="Proteomes" id="UP001141552">
    <property type="component" value="Unassembled WGS sequence"/>
</dbReference>
<dbReference type="GO" id="GO:0030247">
    <property type="term" value="F:polysaccharide binding"/>
    <property type="evidence" value="ECO:0007669"/>
    <property type="project" value="InterPro"/>
</dbReference>
<dbReference type="InterPro" id="IPR013695">
    <property type="entry name" value="WAK"/>
</dbReference>
<feature type="domain" description="Wall-associated receptor kinase galacturonan-binding" evidence="9">
    <location>
        <begin position="30"/>
        <end position="86"/>
    </location>
</feature>
<dbReference type="EMBL" id="JAKUCV010002333">
    <property type="protein sequence ID" value="KAJ4843021.1"/>
    <property type="molecule type" value="Genomic_DNA"/>
</dbReference>
<evidence type="ECO:0000313" key="10">
    <source>
        <dbReference type="EMBL" id="KAJ4843021.1"/>
    </source>
</evidence>
<feature type="signal peptide" evidence="7">
    <location>
        <begin position="1"/>
        <end position="27"/>
    </location>
</feature>
<keyword evidence="3" id="KW-0808">Transferase</keyword>
<gene>
    <name evidence="10" type="ORF">Tsubulata_039391</name>
</gene>
<sequence length="291" mass="31693">MTVKLVITALSLMFTLLLLENIPQAKAHLDCGNISIPYPFGLAPGCYKDDWFKNECNKITNTPTVFIPSIKAEVLNFSDYKESVTVKGPIKSSGNCPAWKRRSSTSSSNSSTLVNLTGSPFMFSSVSNRFIAVGCNTLGTITEDATLLIGCRSTCGKERGAIEWDDAGFCQAQNCCTTSVQAGLQVLNPSVQSLHKGREDDEDECKLAFLADGEWFGVLEDVRKVEGMEYVPLKLAWVSNFSRDTFDQETVSCGYSSDLMNPSPNTSVVTATECACNPNYQGNPYDPQGCT</sequence>
<evidence type="ECO:0008006" key="12">
    <source>
        <dbReference type="Google" id="ProtNLM"/>
    </source>
</evidence>
<reference evidence="10" key="1">
    <citation type="submission" date="2022-02" db="EMBL/GenBank/DDBJ databases">
        <authorList>
            <person name="Henning P.M."/>
            <person name="McCubbin A.G."/>
            <person name="Shore J.S."/>
        </authorList>
    </citation>
    <scope>NUCLEOTIDE SEQUENCE</scope>
    <source>
        <strain evidence="10">F60SS</strain>
        <tissue evidence="10">Leaves</tissue>
    </source>
</reference>
<evidence type="ECO:0000256" key="6">
    <source>
        <dbReference type="ARBA" id="ARBA00023180"/>
    </source>
</evidence>
<evidence type="ECO:0000259" key="8">
    <source>
        <dbReference type="Pfam" id="PF08488"/>
    </source>
</evidence>
<feature type="chain" id="PRO_5040478882" description="Wall-associated receptor kinase galacturonan-binding domain-containing protein" evidence="7">
    <location>
        <begin position="28"/>
        <end position="291"/>
    </location>
</feature>
<evidence type="ECO:0000256" key="4">
    <source>
        <dbReference type="ARBA" id="ARBA00022729"/>
    </source>
</evidence>
<dbReference type="AlphaFoldDB" id="A0A9Q0G708"/>
<keyword evidence="11" id="KW-1185">Reference proteome</keyword>
<evidence type="ECO:0000256" key="5">
    <source>
        <dbReference type="ARBA" id="ARBA00023157"/>
    </source>
</evidence>
<dbReference type="GO" id="GO:0016020">
    <property type="term" value="C:membrane"/>
    <property type="evidence" value="ECO:0007669"/>
    <property type="project" value="UniProtKB-SubCell"/>
</dbReference>
<evidence type="ECO:0000259" key="9">
    <source>
        <dbReference type="Pfam" id="PF13947"/>
    </source>
</evidence>
<keyword evidence="5" id="KW-1015">Disulfide bond</keyword>
<keyword evidence="2" id="KW-0723">Serine/threonine-protein kinase</keyword>
<evidence type="ECO:0000256" key="2">
    <source>
        <dbReference type="ARBA" id="ARBA00022527"/>
    </source>
</evidence>
<keyword evidence="6" id="KW-0325">Glycoprotein</keyword>
<comment type="subcellular location">
    <subcellularLocation>
        <location evidence="1">Membrane</location>
        <topology evidence="1">Single-pass type I membrane protein</topology>
    </subcellularLocation>
</comment>
<name>A0A9Q0G708_9ROSI</name>
<keyword evidence="2" id="KW-0418">Kinase</keyword>
<dbReference type="Pfam" id="PF08488">
    <property type="entry name" value="WAK"/>
    <property type="match status" value="1"/>
</dbReference>